<feature type="transmembrane region" description="Helical" evidence="1">
    <location>
        <begin position="138"/>
        <end position="158"/>
    </location>
</feature>
<keyword evidence="1" id="KW-0812">Transmembrane</keyword>
<evidence type="ECO:0000256" key="1">
    <source>
        <dbReference type="SAM" id="Phobius"/>
    </source>
</evidence>
<evidence type="ECO:0000313" key="2">
    <source>
        <dbReference type="Proteomes" id="UP000095283"/>
    </source>
</evidence>
<dbReference type="Proteomes" id="UP000095283">
    <property type="component" value="Unplaced"/>
</dbReference>
<dbReference type="AlphaFoldDB" id="A0A1I7WXV8"/>
<evidence type="ECO:0000313" key="3">
    <source>
        <dbReference type="WBParaSite" id="Hba_09973"/>
    </source>
</evidence>
<keyword evidence="1" id="KW-1133">Transmembrane helix</keyword>
<dbReference type="WBParaSite" id="Hba_09973">
    <property type="protein sequence ID" value="Hba_09973"/>
    <property type="gene ID" value="Hba_09973"/>
</dbReference>
<sequence>MKNTLKTALLVLYMSGVSLAFSKLVSRRFFFCFNSSVGRGFLDKSTCSRLTTDNVRYSVLHCLNRQFYLLTFFAFEMSCMGLGLNASELHEARDYYRQLRRENNNNICRRWLLSRRYSRYLVLYRGSRSQSRLPPCNGYPAAIIAIIIGAMIALVGSLPNMMRYRIEYVTEMSVPGACLSSKYHNWWASSDQIKKYDLVQPTWWNCHWERINFWMAGALPPPNIFSSLAYSLPSTVALIITGNKLHRGHIGALSELWIHQIAILPCIVFLVLFKVDF</sequence>
<accession>A0A1I7WXV8</accession>
<name>A0A1I7WXV8_HETBA</name>
<organism evidence="2 3">
    <name type="scientific">Heterorhabditis bacteriophora</name>
    <name type="common">Entomopathogenic nematode worm</name>
    <dbReference type="NCBI Taxonomy" id="37862"/>
    <lineage>
        <taxon>Eukaryota</taxon>
        <taxon>Metazoa</taxon>
        <taxon>Ecdysozoa</taxon>
        <taxon>Nematoda</taxon>
        <taxon>Chromadorea</taxon>
        <taxon>Rhabditida</taxon>
        <taxon>Rhabditina</taxon>
        <taxon>Rhabditomorpha</taxon>
        <taxon>Strongyloidea</taxon>
        <taxon>Heterorhabditidae</taxon>
        <taxon>Heterorhabditis</taxon>
    </lineage>
</organism>
<keyword evidence="2" id="KW-1185">Reference proteome</keyword>
<proteinExistence type="predicted"/>
<keyword evidence="1" id="KW-0472">Membrane</keyword>
<protein>
    <submittedName>
        <fullName evidence="3">GPI mannosyltransferase 2</fullName>
    </submittedName>
</protein>
<reference evidence="3" key="1">
    <citation type="submission" date="2016-11" db="UniProtKB">
        <authorList>
            <consortium name="WormBaseParasite"/>
        </authorList>
    </citation>
    <scope>IDENTIFICATION</scope>
</reference>
<feature type="transmembrane region" description="Helical" evidence="1">
    <location>
        <begin position="256"/>
        <end position="275"/>
    </location>
</feature>